<evidence type="ECO:0000256" key="3">
    <source>
        <dbReference type="ARBA" id="ARBA00022475"/>
    </source>
</evidence>
<dbReference type="PANTHER" id="PTHR43744">
    <property type="entry name" value="ABC TRANSPORTER PERMEASE PROTEIN MG189-RELATED-RELATED"/>
    <property type="match status" value="1"/>
</dbReference>
<dbReference type="InterPro" id="IPR000515">
    <property type="entry name" value="MetI-like"/>
</dbReference>
<keyword evidence="10" id="KW-1185">Reference proteome</keyword>
<dbReference type="PANTHER" id="PTHR43744:SF9">
    <property type="entry name" value="POLYGALACTURONAN_RHAMNOGALACTURONAN TRANSPORT SYSTEM PERMEASE PROTEIN YTCP"/>
    <property type="match status" value="1"/>
</dbReference>
<feature type="transmembrane region" description="Helical" evidence="7">
    <location>
        <begin position="154"/>
        <end position="174"/>
    </location>
</feature>
<evidence type="ECO:0000256" key="1">
    <source>
        <dbReference type="ARBA" id="ARBA00004651"/>
    </source>
</evidence>
<evidence type="ECO:0000256" key="4">
    <source>
        <dbReference type="ARBA" id="ARBA00022692"/>
    </source>
</evidence>
<keyword evidence="6 7" id="KW-0472">Membrane</keyword>
<feature type="transmembrane region" description="Helical" evidence="7">
    <location>
        <begin position="21"/>
        <end position="44"/>
    </location>
</feature>
<dbReference type="PROSITE" id="PS50928">
    <property type="entry name" value="ABC_TM1"/>
    <property type="match status" value="1"/>
</dbReference>
<reference evidence="10" key="1">
    <citation type="submission" date="2016-10" db="EMBL/GenBank/DDBJ databases">
        <authorList>
            <person name="Varghese N."/>
            <person name="Submissions S."/>
        </authorList>
    </citation>
    <scope>NUCLEOTIDE SEQUENCE [LARGE SCALE GENOMIC DNA]</scope>
    <source>
        <strain evidence="10">CGMCC 1.10218</strain>
    </source>
</reference>
<dbReference type="Gene3D" id="1.10.3720.10">
    <property type="entry name" value="MetI-like"/>
    <property type="match status" value="1"/>
</dbReference>
<keyword evidence="2 7" id="KW-0813">Transport</keyword>
<dbReference type="SUPFAM" id="SSF161098">
    <property type="entry name" value="MetI-like"/>
    <property type="match status" value="1"/>
</dbReference>
<name>A0A1H7CIM5_9DEIO</name>
<evidence type="ECO:0000259" key="8">
    <source>
        <dbReference type="PROSITE" id="PS50928"/>
    </source>
</evidence>
<dbReference type="STRING" id="856736.SAMN04488058_1266"/>
<dbReference type="InterPro" id="IPR035906">
    <property type="entry name" value="MetI-like_sf"/>
</dbReference>
<evidence type="ECO:0000256" key="7">
    <source>
        <dbReference type="RuleBase" id="RU363032"/>
    </source>
</evidence>
<feature type="transmembrane region" description="Helical" evidence="7">
    <location>
        <begin position="123"/>
        <end position="142"/>
    </location>
</feature>
<dbReference type="CDD" id="cd06261">
    <property type="entry name" value="TM_PBP2"/>
    <property type="match status" value="1"/>
</dbReference>
<evidence type="ECO:0000256" key="2">
    <source>
        <dbReference type="ARBA" id="ARBA00022448"/>
    </source>
</evidence>
<keyword evidence="4 7" id="KW-0812">Transmembrane</keyword>
<comment type="subcellular location">
    <subcellularLocation>
        <location evidence="1 7">Cell membrane</location>
        <topology evidence="1 7">Multi-pass membrane protein</topology>
    </subcellularLocation>
</comment>
<evidence type="ECO:0000313" key="10">
    <source>
        <dbReference type="Proteomes" id="UP000199223"/>
    </source>
</evidence>
<sequence>MTSTGKSIGRLSGSARSRREWSAFDVANVFVMIVVMMITLYPFLHVFALALNESSDTVKGGITIFPRKFTLENFQTIFAYGKIPQAFLISVLRTVIGTVTSVLACALVAYVLSRRDFQLRSFFSKYFAVTMYISGGLIPGFLLMRDLNLLNTFAVYILPGMVHVFNIFLIRSYMDNLPLELQESAKMDGASDFTIFWRVILPLCTPVLATVALFVAVGQWNSWFDTYLYNSASPHLTTLQFELMQILQSTQASAGSAPRSEEMQQQLEQVTPDSIKMAITVVTVFPILLVYPFLQRYFVQGMTLGAVKG</sequence>
<evidence type="ECO:0000256" key="5">
    <source>
        <dbReference type="ARBA" id="ARBA00022989"/>
    </source>
</evidence>
<gene>
    <name evidence="9" type="ORF">SAMN04488058_1266</name>
</gene>
<evidence type="ECO:0000313" key="9">
    <source>
        <dbReference type="EMBL" id="SEJ86992.1"/>
    </source>
</evidence>
<feature type="transmembrane region" description="Helical" evidence="7">
    <location>
        <begin position="195"/>
        <end position="217"/>
    </location>
</feature>
<dbReference type="GO" id="GO:0055085">
    <property type="term" value="P:transmembrane transport"/>
    <property type="evidence" value="ECO:0007669"/>
    <property type="project" value="InterPro"/>
</dbReference>
<keyword evidence="5 7" id="KW-1133">Transmembrane helix</keyword>
<dbReference type="GO" id="GO:0005886">
    <property type="term" value="C:plasma membrane"/>
    <property type="evidence" value="ECO:0007669"/>
    <property type="project" value="UniProtKB-SubCell"/>
</dbReference>
<dbReference type="Proteomes" id="UP000199223">
    <property type="component" value="Unassembled WGS sequence"/>
</dbReference>
<keyword evidence="3" id="KW-1003">Cell membrane</keyword>
<comment type="similarity">
    <text evidence="7">Belongs to the binding-protein-dependent transport system permease family.</text>
</comment>
<feature type="domain" description="ABC transmembrane type-1" evidence="8">
    <location>
        <begin position="87"/>
        <end position="294"/>
    </location>
</feature>
<dbReference type="Pfam" id="PF00528">
    <property type="entry name" value="BPD_transp_1"/>
    <property type="match status" value="1"/>
</dbReference>
<evidence type="ECO:0000256" key="6">
    <source>
        <dbReference type="ARBA" id="ARBA00023136"/>
    </source>
</evidence>
<dbReference type="OrthoDB" id="9810086at2"/>
<organism evidence="9 10">
    <name type="scientific">Deinococcus reticulitermitis</name>
    <dbReference type="NCBI Taxonomy" id="856736"/>
    <lineage>
        <taxon>Bacteria</taxon>
        <taxon>Thermotogati</taxon>
        <taxon>Deinococcota</taxon>
        <taxon>Deinococci</taxon>
        <taxon>Deinococcales</taxon>
        <taxon>Deinococcaceae</taxon>
        <taxon>Deinococcus</taxon>
    </lineage>
</organism>
<proteinExistence type="inferred from homology"/>
<dbReference type="EMBL" id="FNZA01000026">
    <property type="protein sequence ID" value="SEJ86992.1"/>
    <property type="molecule type" value="Genomic_DNA"/>
</dbReference>
<dbReference type="RefSeq" id="WP_092265660.1">
    <property type="nucleotide sequence ID" value="NZ_FNZA01000026.1"/>
</dbReference>
<feature type="transmembrane region" description="Helical" evidence="7">
    <location>
        <begin position="86"/>
        <end position="111"/>
    </location>
</feature>
<dbReference type="AlphaFoldDB" id="A0A1H7CIM5"/>
<protein>
    <submittedName>
        <fullName evidence="9">Putative aldouronate transport system permease protein</fullName>
    </submittedName>
</protein>
<feature type="transmembrane region" description="Helical" evidence="7">
    <location>
        <begin position="275"/>
        <end position="294"/>
    </location>
</feature>
<accession>A0A1H7CIM5</accession>